<feature type="region of interest" description="Disordered" evidence="3">
    <location>
        <begin position="20"/>
        <end position="54"/>
    </location>
</feature>
<evidence type="ECO:0000256" key="2">
    <source>
        <dbReference type="ARBA" id="ARBA00022801"/>
    </source>
</evidence>
<dbReference type="Gene3D" id="3.30.70.2330">
    <property type="match status" value="1"/>
</dbReference>
<dbReference type="GO" id="GO:0003676">
    <property type="term" value="F:nucleic acid binding"/>
    <property type="evidence" value="ECO:0007669"/>
    <property type="project" value="InterPro"/>
</dbReference>
<dbReference type="RefSeq" id="WP_198038677.1">
    <property type="nucleotide sequence ID" value="NZ_CP019640.1"/>
</dbReference>
<dbReference type="Proteomes" id="UP000188184">
    <property type="component" value="Chromosome"/>
</dbReference>
<dbReference type="GO" id="GO:0016818">
    <property type="term" value="F:hydrolase activity, acting on acid anhydrides, in phosphorus-containing anhydrides"/>
    <property type="evidence" value="ECO:0007669"/>
    <property type="project" value="InterPro"/>
</dbReference>
<evidence type="ECO:0000256" key="1">
    <source>
        <dbReference type="ARBA" id="ARBA00022723"/>
    </source>
</evidence>
<dbReference type="InterPro" id="IPR014905">
    <property type="entry name" value="HIRAN"/>
</dbReference>
<feature type="domain" description="HIRAN" evidence="4">
    <location>
        <begin position="102"/>
        <end position="177"/>
    </location>
</feature>
<organism evidence="5 6">
    <name type="scientific">Planococcus lenghuensis</name>
    <dbReference type="NCBI Taxonomy" id="2213202"/>
    <lineage>
        <taxon>Bacteria</taxon>
        <taxon>Bacillati</taxon>
        <taxon>Bacillota</taxon>
        <taxon>Bacilli</taxon>
        <taxon>Bacillales</taxon>
        <taxon>Caryophanaceae</taxon>
        <taxon>Planococcus</taxon>
    </lineage>
</organism>
<dbReference type="GO" id="GO:0008270">
    <property type="term" value="F:zinc ion binding"/>
    <property type="evidence" value="ECO:0007669"/>
    <property type="project" value="InterPro"/>
</dbReference>
<feature type="compositionally biased region" description="Low complexity" evidence="3">
    <location>
        <begin position="20"/>
        <end position="40"/>
    </location>
</feature>
<feature type="compositionally biased region" description="Polar residues" evidence="3">
    <location>
        <begin position="41"/>
        <end position="54"/>
    </location>
</feature>
<keyword evidence="6" id="KW-1185">Reference proteome</keyword>
<evidence type="ECO:0000259" key="4">
    <source>
        <dbReference type="Pfam" id="PF08797"/>
    </source>
</evidence>
<evidence type="ECO:0000256" key="3">
    <source>
        <dbReference type="SAM" id="MobiDB-lite"/>
    </source>
</evidence>
<accession>A0A1Q2KVM7</accession>
<reference evidence="5 6" key="1">
    <citation type="submission" date="2017-02" db="EMBL/GenBank/DDBJ databases">
        <title>The complete genomic sequence of a novel cold adapted crude oil-degrading bacterium Planococcus qaidamina Y42.</title>
        <authorList>
            <person name="Yang R."/>
        </authorList>
    </citation>
    <scope>NUCLEOTIDE SEQUENCE [LARGE SCALE GENOMIC DNA]</scope>
    <source>
        <strain evidence="5 6">Y42</strain>
    </source>
</reference>
<dbReference type="Pfam" id="PF08797">
    <property type="entry name" value="HIRAN"/>
    <property type="match status" value="1"/>
</dbReference>
<keyword evidence="1" id="KW-0479">Metal-binding</keyword>
<sequence>MITIIVLILIAVVIFGGNGSNSSSNHSNSSSQSDNSNRSNTASQSNNTVSSATQKQAIEKKVHFITKTCPRCSERNSVAAIVDTTTCEKCGWNLLRDYQNRFVKLAGVTYEGRQSIIANMNPNHEIKLKRDKNNKYDKNAIGIYNKSNQNIGWIPKDIAAQLAQQMDLGTEYKAKINKISGGNGYNYGVEILISNDESVLRNHKPQISYSQSTQQYASSSKAAITSTGKQLEVPEIVYLDFVLTKSANQEAVKEVLDVLTAFIKSRDKTLRVLNRKRIDDLDVLDLSSLFDNTIMLAGGTESNFVHRHYKAILIQLSLQLGFLVARLFPDSPYARYAKSKMDWLSTMDVRLETKILQAFFDQHVTVLESAPIITDTTVSNQIHFWDIYDVSLG</sequence>
<proteinExistence type="predicted"/>
<name>A0A1Q2KVM7_9BACL</name>
<dbReference type="KEGG" id="pmar:B0X71_03400"/>
<evidence type="ECO:0000313" key="6">
    <source>
        <dbReference type="Proteomes" id="UP000188184"/>
    </source>
</evidence>
<evidence type="ECO:0000313" key="5">
    <source>
        <dbReference type="EMBL" id="AQQ52250.1"/>
    </source>
</evidence>
<gene>
    <name evidence="5" type="ORF">B0X71_03400</name>
</gene>
<dbReference type="EMBL" id="CP019640">
    <property type="protein sequence ID" value="AQQ52250.1"/>
    <property type="molecule type" value="Genomic_DNA"/>
</dbReference>
<protein>
    <recommendedName>
        <fullName evidence="4">HIRAN domain-containing protein</fullName>
    </recommendedName>
</protein>
<dbReference type="AlphaFoldDB" id="A0A1Q2KVM7"/>
<keyword evidence="2" id="KW-0378">Hydrolase</keyword>